<keyword evidence="3" id="KW-1185">Reference proteome</keyword>
<feature type="signal peptide" evidence="1">
    <location>
        <begin position="1"/>
        <end position="17"/>
    </location>
</feature>
<evidence type="ECO:0000313" key="2">
    <source>
        <dbReference type="EMBL" id="ACS79051.1"/>
    </source>
</evidence>
<organism evidence="2 3">
    <name type="scientific">Maridesulfovibrio salexigens (strain ATCC 14822 / DSM 2638 / NCIMB 8403 / VKM B-1763)</name>
    <name type="common">Desulfovibrio salexigens</name>
    <dbReference type="NCBI Taxonomy" id="526222"/>
    <lineage>
        <taxon>Bacteria</taxon>
        <taxon>Pseudomonadati</taxon>
        <taxon>Thermodesulfobacteriota</taxon>
        <taxon>Desulfovibrionia</taxon>
        <taxon>Desulfovibrionales</taxon>
        <taxon>Desulfovibrionaceae</taxon>
        <taxon>Maridesulfovibrio</taxon>
    </lineage>
</organism>
<dbReference type="AlphaFoldDB" id="C6C0B7"/>
<protein>
    <recommendedName>
        <fullName evidence="4">Lipoprotein</fullName>
    </recommendedName>
</protein>
<reference evidence="2 3" key="1">
    <citation type="submission" date="2009-06" db="EMBL/GenBank/DDBJ databases">
        <title>Complete sequence of Desulfovibrio salexigens DSM 2638.</title>
        <authorList>
            <consortium name="US DOE Joint Genome Institute"/>
            <person name="Lucas S."/>
            <person name="Copeland A."/>
            <person name="Lapidus A."/>
            <person name="Glavina del Rio T."/>
            <person name="Tice H."/>
            <person name="Bruce D."/>
            <person name="Goodwin L."/>
            <person name="Pitluck S."/>
            <person name="Munk A.C."/>
            <person name="Brettin T."/>
            <person name="Detter J.C."/>
            <person name="Han C."/>
            <person name="Tapia R."/>
            <person name="Larimer F."/>
            <person name="Land M."/>
            <person name="Hauser L."/>
            <person name="Kyrpides N."/>
            <person name="Anderson I."/>
            <person name="Wall J.D."/>
            <person name="Arkin A.P."/>
            <person name="Dehal P."/>
            <person name="Chivian D."/>
            <person name="Giles B."/>
            <person name="Hazen T.C."/>
        </authorList>
    </citation>
    <scope>NUCLEOTIDE SEQUENCE [LARGE SCALE GENOMIC DNA]</scope>
    <source>
        <strain evidence="3">ATCC 14822 / DSM 2638 / NCIMB 8403 / VKM B-1763</strain>
    </source>
</reference>
<evidence type="ECO:0000256" key="1">
    <source>
        <dbReference type="SAM" id="SignalP"/>
    </source>
</evidence>
<proteinExistence type="predicted"/>
<dbReference type="PROSITE" id="PS51257">
    <property type="entry name" value="PROKAR_LIPOPROTEIN"/>
    <property type="match status" value="1"/>
</dbReference>
<sequence>MKIILALLLLLATLILASCTAARKIPGKYGFYSTKSPSLTIEFNGLEYWGEYKTSKNAVTVHSYYYSGRDGAQGAWVELVNVRQDWELRPKKVPGAKLPNTGVYTREIAGDRYYCRTFLVQPNSGKSGFATLPVYTAIRICTKLISSKQKISIGYAAEVDAELAGKIFNSQNYDQLTQAQIDFFAAFDERADDALMMKKFQKGDVSDEIDAAVKLDDPWYKFSDYIDMDRLIGKISR</sequence>
<dbReference type="EMBL" id="CP001649">
    <property type="protein sequence ID" value="ACS79051.1"/>
    <property type="molecule type" value="Genomic_DNA"/>
</dbReference>
<dbReference type="RefSeq" id="WP_015850870.1">
    <property type="nucleotide sequence ID" value="NC_012881.1"/>
</dbReference>
<dbReference type="KEGG" id="dsa:Desal_0986"/>
<accession>C6C0B7</accession>
<keyword evidence="1" id="KW-0732">Signal</keyword>
<name>C6C0B7_MARSD</name>
<dbReference type="STRING" id="526222.Desal_0986"/>
<evidence type="ECO:0000313" key="3">
    <source>
        <dbReference type="Proteomes" id="UP000002601"/>
    </source>
</evidence>
<dbReference type="OrthoDB" id="177750at2"/>
<gene>
    <name evidence="2" type="ordered locus">Desal_0986</name>
</gene>
<evidence type="ECO:0008006" key="4">
    <source>
        <dbReference type="Google" id="ProtNLM"/>
    </source>
</evidence>
<dbReference type="Proteomes" id="UP000002601">
    <property type="component" value="Chromosome"/>
</dbReference>
<feature type="chain" id="PRO_5002961387" description="Lipoprotein" evidence="1">
    <location>
        <begin position="18"/>
        <end position="237"/>
    </location>
</feature>
<dbReference type="HOGENOM" id="CLU_1169155_0_0_7"/>